<dbReference type="SMART" id="SM00980">
    <property type="entry name" value="THAP"/>
    <property type="match status" value="1"/>
</dbReference>
<dbReference type="GO" id="GO:0005654">
    <property type="term" value="C:nucleoplasm"/>
    <property type="evidence" value="ECO:0007669"/>
    <property type="project" value="UniProtKB-SubCell"/>
</dbReference>
<dbReference type="Pfam" id="PF05485">
    <property type="entry name" value="THAP"/>
    <property type="match status" value="1"/>
</dbReference>
<dbReference type="InterPro" id="IPR026516">
    <property type="entry name" value="THAP1/10"/>
</dbReference>
<keyword evidence="4 12" id="KW-0863">Zinc-finger</keyword>
<keyword evidence="8 12" id="KW-0238">DNA-binding</keyword>
<sequence>MCQAYGCSNRVSKRSQLSFFSIPDPTKEPERCRIWLQKIGTDKFNLKTYTYSKNRVVCEQHFEPDCIENALATELGFAKRKQLKPGSIPTIFTFKKKSKERPSSVRRSEEAQRRQ</sequence>
<evidence type="ECO:0000256" key="1">
    <source>
        <dbReference type="ARBA" id="ARBA00004642"/>
    </source>
</evidence>
<comment type="subcellular location">
    <subcellularLocation>
        <location evidence="1">Nucleus</location>
        <location evidence="1">Nucleoplasm</location>
    </subcellularLocation>
</comment>
<comment type="similarity">
    <text evidence="2">Belongs to the THAP1 family.</text>
</comment>
<proteinExistence type="inferred from homology"/>
<evidence type="ECO:0000256" key="13">
    <source>
        <dbReference type="SAM" id="MobiDB-lite"/>
    </source>
</evidence>
<gene>
    <name evidence="15" type="ORF">BSL78_24565</name>
</gene>
<feature type="region of interest" description="Disordered" evidence="13">
    <location>
        <begin position="96"/>
        <end position="115"/>
    </location>
</feature>
<evidence type="ECO:0000256" key="9">
    <source>
        <dbReference type="ARBA" id="ARBA00023163"/>
    </source>
</evidence>
<dbReference type="SMART" id="SM00692">
    <property type="entry name" value="DM3"/>
    <property type="match status" value="1"/>
</dbReference>
<keyword evidence="9" id="KW-0804">Transcription</keyword>
<evidence type="ECO:0000256" key="12">
    <source>
        <dbReference type="PROSITE-ProRule" id="PRU00309"/>
    </source>
</evidence>
<evidence type="ECO:0000256" key="2">
    <source>
        <dbReference type="ARBA" id="ARBA00006177"/>
    </source>
</evidence>
<dbReference type="AlphaFoldDB" id="A0A2G8JS88"/>
<evidence type="ECO:0000313" key="16">
    <source>
        <dbReference type="Proteomes" id="UP000230750"/>
    </source>
</evidence>
<keyword evidence="6" id="KW-0805">Transcription regulation</keyword>
<keyword evidence="11" id="KW-0131">Cell cycle</keyword>
<dbReference type="OrthoDB" id="6433853at2759"/>
<keyword evidence="16" id="KW-1185">Reference proteome</keyword>
<dbReference type="PANTHER" id="PTHR46600">
    <property type="entry name" value="THAP DOMAIN-CONTAINING"/>
    <property type="match status" value="1"/>
</dbReference>
<comment type="caution">
    <text evidence="15">The sequence shown here is derived from an EMBL/GenBank/DDBJ whole genome shotgun (WGS) entry which is preliminary data.</text>
</comment>
<keyword evidence="5" id="KW-0862">Zinc</keyword>
<evidence type="ECO:0000259" key="14">
    <source>
        <dbReference type="PROSITE" id="PS50950"/>
    </source>
</evidence>
<protein>
    <recommendedName>
        <fullName evidence="14">THAP-type domain-containing protein</fullName>
    </recommendedName>
</protein>
<keyword evidence="3" id="KW-0479">Metal-binding</keyword>
<dbReference type="GO" id="GO:0008270">
    <property type="term" value="F:zinc ion binding"/>
    <property type="evidence" value="ECO:0007669"/>
    <property type="project" value="UniProtKB-KW"/>
</dbReference>
<feature type="compositionally biased region" description="Basic and acidic residues" evidence="13">
    <location>
        <begin position="100"/>
        <end position="115"/>
    </location>
</feature>
<dbReference type="EMBL" id="MRZV01001340">
    <property type="protein sequence ID" value="PIK38593.1"/>
    <property type="molecule type" value="Genomic_DNA"/>
</dbReference>
<evidence type="ECO:0000256" key="4">
    <source>
        <dbReference type="ARBA" id="ARBA00022771"/>
    </source>
</evidence>
<evidence type="ECO:0000256" key="10">
    <source>
        <dbReference type="ARBA" id="ARBA00023242"/>
    </source>
</evidence>
<dbReference type="PROSITE" id="PS50950">
    <property type="entry name" value="ZF_THAP"/>
    <property type="match status" value="1"/>
</dbReference>
<dbReference type="PANTHER" id="PTHR46600:SF1">
    <property type="entry name" value="THAP DOMAIN-CONTAINING PROTEIN 1"/>
    <property type="match status" value="1"/>
</dbReference>
<dbReference type="SUPFAM" id="SSF57716">
    <property type="entry name" value="Glucocorticoid receptor-like (DNA-binding domain)"/>
    <property type="match status" value="1"/>
</dbReference>
<feature type="domain" description="THAP-type" evidence="14">
    <location>
        <begin position="1"/>
        <end position="92"/>
    </location>
</feature>
<evidence type="ECO:0000313" key="15">
    <source>
        <dbReference type="EMBL" id="PIK38593.1"/>
    </source>
</evidence>
<organism evidence="15 16">
    <name type="scientific">Stichopus japonicus</name>
    <name type="common">Sea cucumber</name>
    <dbReference type="NCBI Taxonomy" id="307972"/>
    <lineage>
        <taxon>Eukaryota</taxon>
        <taxon>Metazoa</taxon>
        <taxon>Echinodermata</taxon>
        <taxon>Eleutherozoa</taxon>
        <taxon>Echinozoa</taxon>
        <taxon>Holothuroidea</taxon>
        <taxon>Aspidochirotacea</taxon>
        <taxon>Aspidochirotida</taxon>
        <taxon>Stichopodidae</taxon>
        <taxon>Apostichopus</taxon>
    </lineage>
</organism>
<evidence type="ECO:0000256" key="6">
    <source>
        <dbReference type="ARBA" id="ARBA00023015"/>
    </source>
</evidence>
<evidence type="ECO:0000256" key="7">
    <source>
        <dbReference type="ARBA" id="ARBA00023054"/>
    </source>
</evidence>
<keyword evidence="7" id="KW-0175">Coiled coil</keyword>
<name>A0A2G8JS88_STIJA</name>
<evidence type="ECO:0000256" key="8">
    <source>
        <dbReference type="ARBA" id="ARBA00023125"/>
    </source>
</evidence>
<keyword evidence="10" id="KW-0539">Nucleus</keyword>
<dbReference type="InterPro" id="IPR006612">
    <property type="entry name" value="THAP_Znf"/>
</dbReference>
<evidence type="ECO:0000256" key="3">
    <source>
        <dbReference type="ARBA" id="ARBA00022723"/>
    </source>
</evidence>
<evidence type="ECO:0000256" key="5">
    <source>
        <dbReference type="ARBA" id="ARBA00022833"/>
    </source>
</evidence>
<dbReference type="Proteomes" id="UP000230750">
    <property type="component" value="Unassembled WGS sequence"/>
</dbReference>
<evidence type="ECO:0000256" key="11">
    <source>
        <dbReference type="ARBA" id="ARBA00023306"/>
    </source>
</evidence>
<accession>A0A2G8JS88</accession>
<dbReference type="GO" id="GO:0043565">
    <property type="term" value="F:sequence-specific DNA binding"/>
    <property type="evidence" value="ECO:0007669"/>
    <property type="project" value="InterPro"/>
</dbReference>
<reference evidence="15 16" key="1">
    <citation type="journal article" date="2017" name="PLoS Biol.">
        <title>The sea cucumber genome provides insights into morphological evolution and visceral regeneration.</title>
        <authorList>
            <person name="Zhang X."/>
            <person name="Sun L."/>
            <person name="Yuan J."/>
            <person name="Sun Y."/>
            <person name="Gao Y."/>
            <person name="Zhang L."/>
            <person name="Li S."/>
            <person name="Dai H."/>
            <person name="Hamel J.F."/>
            <person name="Liu C."/>
            <person name="Yu Y."/>
            <person name="Liu S."/>
            <person name="Lin W."/>
            <person name="Guo K."/>
            <person name="Jin S."/>
            <person name="Xu P."/>
            <person name="Storey K.B."/>
            <person name="Huan P."/>
            <person name="Zhang T."/>
            <person name="Zhou Y."/>
            <person name="Zhang J."/>
            <person name="Lin C."/>
            <person name="Li X."/>
            <person name="Xing L."/>
            <person name="Huo D."/>
            <person name="Sun M."/>
            <person name="Wang L."/>
            <person name="Mercier A."/>
            <person name="Li F."/>
            <person name="Yang H."/>
            <person name="Xiang J."/>
        </authorList>
    </citation>
    <scope>NUCLEOTIDE SEQUENCE [LARGE SCALE GENOMIC DNA]</scope>
    <source>
        <strain evidence="15">Shaxun</strain>
        <tissue evidence="15">Muscle</tissue>
    </source>
</reference>
<feature type="non-terminal residue" evidence="15">
    <location>
        <position position="115"/>
    </location>
</feature>